<evidence type="ECO:0000313" key="3">
    <source>
        <dbReference type="Proteomes" id="UP000239866"/>
    </source>
</evidence>
<evidence type="ECO:0000313" key="2">
    <source>
        <dbReference type="EMBL" id="PSF04641.1"/>
    </source>
</evidence>
<dbReference type="PROSITE" id="PS51257">
    <property type="entry name" value="PROKAR_LIPOPROTEIN"/>
    <property type="match status" value="1"/>
</dbReference>
<keyword evidence="1" id="KW-0732">Signal</keyword>
<gene>
    <name evidence="2" type="ORF">C7H09_18760</name>
</gene>
<keyword evidence="3" id="KW-1185">Reference proteome</keyword>
<dbReference type="RefSeq" id="WP_106765583.1">
    <property type="nucleotide sequence ID" value="NZ_PXNP01000110.1"/>
</dbReference>
<sequence>MFKKTLISLAVASSLGLTGCFDSGSTGANANPDYPITDTTVDRSIVRPIYNPNPISQNAEFPINSDLLLLLGATQGPNYDFTGLSSGTTPADDAVNRLSGFSTSGAFTIKFDGELNPQSVAANATVFLLPLNVKDQVEGAPGALPNTNPTNINAASPFDLATFSQLKFRADVESVDSGSNNAIRVVPLEPLPEGRKYLVVITNDVVGANGKPIARSTDDLALANGVLANPALASVQGLLQTSNALANGALAQLIPEKTPQSALAYTFTTNRDTNVLKALMAPPAFGTDLGQKIGFTAALKAVRDNYPTLNFSQLSAKLAELSALAAGLGTTVDPADLSAQELKAITALGQTQALIKPDAIEAAIGNAVRTGAIHLPSPRPNIVLSTKSASELATIQTLDLETNPIAQAATQVKVSQGAITLPYFQHLPGEGGRGLVDGYWTGNTTMEASINKSLTGTDSQEVFKLLRDLDGQLNVNGYMPFPQQQGFVTVPTTIYFPDPANKPAACGASTAPVGATIFQHGITTDRSAAMLPSILLANQACQAVVTIDLPLHGLGGNEDAPGAVGQIPGLSPLDASALGARIDGTINALQPAANGGDANAAALISQLTLMKNASYTGERHFNYTADAALNPVAAEALTDVSSGSLFINPLNMMGSTDNLRQAVVDLVNVTATLQTMDINGDLAPDLAGLPVHFVGNSLGGIVGSTYAALNNDPVLNATLDGTLKSVNPALGYPTLQSVTLHNAGAQVTRLIENSPSFSTPVLGGLAANGVTQGTAAFESFFYVFQSVVDSGDPVSFAKSLGANTSNILLTEVVGDSVVPNQANVNTLGQAFSAPLAGTEPLAALIDLGVAGASTTLADGNGVGVMDTSSPNSASTPLISFFDGSDPCNGANHGTIVSPRQKQGTCNSTAAFISMVGQTVGAIRGAGIPGTDNGTPVAGATLGALIQASLGSSPTLDVALSDPDAE</sequence>
<protein>
    <submittedName>
        <fullName evidence="2">MECDP-synthase</fullName>
    </submittedName>
</protein>
<name>A0A2T1K3D4_9GAMM</name>
<dbReference type="InterPro" id="IPR029058">
    <property type="entry name" value="AB_hydrolase_fold"/>
</dbReference>
<evidence type="ECO:0000256" key="1">
    <source>
        <dbReference type="SAM" id="SignalP"/>
    </source>
</evidence>
<reference evidence="2 3" key="1">
    <citation type="submission" date="2018-03" db="EMBL/GenBank/DDBJ databases">
        <title>Marinobacter brunus sp. nov., a marine bacterium of Gamma-proteobacteria isolated from the surface seawater of the South China Sea.</title>
        <authorList>
            <person name="Cheng H."/>
            <person name="Wu Y.-H."/>
            <person name="Xamxidin M."/>
            <person name="Xu X.-W."/>
        </authorList>
    </citation>
    <scope>NUCLEOTIDE SEQUENCE [LARGE SCALE GENOMIC DNA]</scope>
    <source>
        <strain evidence="2 3">NH169-3</strain>
    </source>
</reference>
<dbReference type="Proteomes" id="UP000239866">
    <property type="component" value="Unassembled WGS sequence"/>
</dbReference>
<dbReference type="Gene3D" id="3.40.50.1820">
    <property type="entry name" value="alpha/beta hydrolase"/>
    <property type="match status" value="1"/>
</dbReference>
<dbReference type="OrthoDB" id="5477453at2"/>
<feature type="chain" id="PRO_5015474314" evidence="1">
    <location>
        <begin position="31"/>
        <end position="965"/>
    </location>
</feature>
<dbReference type="EMBL" id="PXNP01000110">
    <property type="protein sequence ID" value="PSF04641.1"/>
    <property type="molecule type" value="Genomic_DNA"/>
</dbReference>
<dbReference type="AlphaFoldDB" id="A0A2T1K3D4"/>
<dbReference type="SUPFAM" id="SSF53474">
    <property type="entry name" value="alpha/beta-Hydrolases"/>
    <property type="match status" value="1"/>
</dbReference>
<organism evidence="2 3">
    <name type="scientific">Marinobacter fuscus</name>
    <dbReference type="NCBI Taxonomy" id="2109942"/>
    <lineage>
        <taxon>Bacteria</taxon>
        <taxon>Pseudomonadati</taxon>
        <taxon>Pseudomonadota</taxon>
        <taxon>Gammaproteobacteria</taxon>
        <taxon>Pseudomonadales</taxon>
        <taxon>Marinobacteraceae</taxon>
        <taxon>Marinobacter</taxon>
    </lineage>
</organism>
<accession>A0A2T1K3D4</accession>
<proteinExistence type="predicted"/>
<comment type="caution">
    <text evidence="2">The sequence shown here is derived from an EMBL/GenBank/DDBJ whole genome shotgun (WGS) entry which is preliminary data.</text>
</comment>
<feature type="signal peptide" evidence="1">
    <location>
        <begin position="1"/>
        <end position="30"/>
    </location>
</feature>